<evidence type="ECO:0000313" key="3">
    <source>
        <dbReference type="Proteomes" id="UP000448292"/>
    </source>
</evidence>
<proteinExistence type="predicted"/>
<name>A0A7M3MJZ4_9BACT</name>
<reference evidence="2 3" key="1">
    <citation type="submission" date="2018-06" db="EMBL/GenBank/DDBJ databases">
        <title>Complete genome of Desulfovibrio indonesiensis P37SLT.</title>
        <authorList>
            <person name="Crispim J.S."/>
            <person name="Vidigal P.M.P."/>
            <person name="Silva L.C.F."/>
            <person name="Laguardia C.N."/>
            <person name="Araujo L.C."/>
            <person name="Dias R.S."/>
            <person name="Sousa M.P."/>
            <person name="Paula S.O."/>
            <person name="Silva C."/>
        </authorList>
    </citation>
    <scope>NUCLEOTIDE SEQUENCE [LARGE SCALE GENOMIC DNA]</scope>
    <source>
        <strain evidence="2 3">P37SLT</strain>
    </source>
</reference>
<dbReference type="InterPro" id="IPR005586">
    <property type="entry name" value="ABC_trans_aux"/>
</dbReference>
<dbReference type="RefSeq" id="WP_144301462.1">
    <property type="nucleotide sequence ID" value="NZ_QMIE01000001.1"/>
</dbReference>
<dbReference type="Gene3D" id="3.40.50.10610">
    <property type="entry name" value="ABC-type transport auxiliary lipoprotein component"/>
    <property type="match status" value="1"/>
</dbReference>
<dbReference type="AlphaFoldDB" id="A0A7M3MJZ4"/>
<dbReference type="EMBL" id="QMIE01000001">
    <property type="protein sequence ID" value="TVM20000.1"/>
    <property type="molecule type" value="Genomic_DNA"/>
</dbReference>
<gene>
    <name evidence="2" type="ORF">DPQ33_01880</name>
</gene>
<sequence>MRPFRYAALRLLATMALLAVTLLAAGCLGELSQPSPSKRYYTLNPLRDGAPLLEKPLSERIKIRRLTAAPSFSSRELVYKLEDGAFVTDYYHLFLAPPADQVSQAMTRWIRDAGLFAAVLPPSSSTDSLYVLETNIEELYADYSAKPSQTMARLHATLIRDDGMEYSIIMDRTYSERASVEGEGAAGVVQAMEAAFAAMFAQLELDIAEQVADSEN</sequence>
<organism evidence="2 3">
    <name type="scientific">Oceanidesulfovibrio indonesiensis</name>
    <dbReference type="NCBI Taxonomy" id="54767"/>
    <lineage>
        <taxon>Bacteria</taxon>
        <taxon>Pseudomonadati</taxon>
        <taxon>Thermodesulfobacteriota</taxon>
        <taxon>Desulfovibrionia</taxon>
        <taxon>Desulfovibrionales</taxon>
        <taxon>Desulfovibrionaceae</taxon>
        <taxon>Oceanidesulfovibrio</taxon>
    </lineage>
</organism>
<evidence type="ECO:0000313" key="2">
    <source>
        <dbReference type="EMBL" id="TVM20000.1"/>
    </source>
</evidence>
<feature type="domain" description="ABC-type transport auxiliary lipoprotein component" evidence="1">
    <location>
        <begin position="41"/>
        <end position="202"/>
    </location>
</feature>
<accession>A0A7M3MJZ4</accession>
<dbReference type="Pfam" id="PF03886">
    <property type="entry name" value="ABC_trans_aux"/>
    <property type="match status" value="1"/>
</dbReference>
<dbReference type="Proteomes" id="UP000448292">
    <property type="component" value="Unassembled WGS sequence"/>
</dbReference>
<protein>
    <recommendedName>
        <fullName evidence="1">ABC-type transport auxiliary lipoprotein component domain-containing protein</fullName>
    </recommendedName>
</protein>
<dbReference type="PROSITE" id="PS51257">
    <property type="entry name" value="PROKAR_LIPOPROTEIN"/>
    <property type="match status" value="1"/>
</dbReference>
<dbReference type="OrthoDB" id="324832at2"/>
<evidence type="ECO:0000259" key="1">
    <source>
        <dbReference type="Pfam" id="PF03886"/>
    </source>
</evidence>
<comment type="caution">
    <text evidence="2">The sequence shown here is derived from an EMBL/GenBank/DDBJ whole genome shotgun (WGS) entry which is preliminary data.</text>
</comment>
<keyword evidence="3" id="KW-1185">Reference proteome</keyword>
<dbReference type="SUPFAM" id="SSF159594">
    <property type="entry name" value="XCC0632-like"/>
    <property type="match status" value="1"/>
</dbReference>